<feature type="compositionally biased region" description="Basic and acidic residues" evidence="1">
    <location>
        <begin position="147"/>
        <end position="190"/>
    </location>
</feature>
<feature type="region of interest" description="Disordered" evidence="1">
    <location>
        <begin position="57"/>
        <end position="76"/>
    </location>
</feature>
<reference evidence="3" key="1">
    <citation type="submission" date="2006-10" db="EMBL/GenBank/DDBJ databases">
        <authorList>
            <person name="Amadeo P."/>
            <person name="Zhao Q."/>
            <person name="Wortman J."/>
            <person name="Fraser-Liggett C."/>
            <person name="Carlton J."/>
        </authorList>
    </citation>
    <scope>NUCLEOTIDE SEQUENCE</scope>
    <source>
        <strain evidence="3">G3</strain>
    </source>
</reference>
<dbReference type="EMBL" id="DS113741">
    <property type="protein sequence ID" value="EAX96848.1"/>
    <property type="molecule type" value="Genomic_DNA"/>
</dbReference>
<dbReference type="AlphaFoldDB" id="A2FE20"/>
<dbReference type="SMR" id="A2FE20"/>
<keyword evidence="4" id="KW-1185">Reference proteome</keyword>
<feature type="compositionally biased region" description="Basic and acidic residues" evidence="1">
    <location>
        <begin position="237"/>
        <end position="246"/>
    </location>
</feature>
<dbReference type="KEGG" id="tva:4754624"/>
<dbReference type="VEuPathDB" id="TrichDB:TVAG_470130"/>
<evidence type="ECO:0000313" key="3">
    <source>
        <dbReference type="EMBL" id="EAX96848.1"/>
    </source>
</evidence>
<proteinExistence type="predicted"/>
<organism evidence="3 4">
    <name type="scientific">Trichomonas vaginalis (strain ATCC PRA-98 / G3)</name>
    <dbReference type="NCBI Taxonomy" id="412133"/>
    <lineage>
        <taxon>Eukaryota</taxon>
        <taxon>Metamonada</taxon>
        <taxon>Parabasalia</taxon>
        <taxon>Trichomonadida</taxon>
        <taxon>Trichomonadidae</taxon>
        <taxon>Trichomonas</taxon>
    </lineage>
</organism>
<evidence type="ECO:0000256" key="1">
    <source>
        <dbReference type="SAM" id="MobiDB-lite"/>
    </source>
</evidence>
<dbReference type="VEuPathDB" id="TrichDB:TVAGG3_0553490"/>
<evidence type="ECO:0000256" key="2">
    <source>
        <dbReference type="SAM" id="Phobius"/>
    </source>
</evidence>
<feature type="compositionally biased region" description="Polar residues" evidence="1">
    <location>
        <begin position="100"/>
        <end position="128"/>
    </location>
</feature>
<keyword evidence="3" id="KW-0477">Merozoite</keyword>
<feature type="region of interest" description="Disordered" evidence="1">
    <location>
        <begin position="100"/>
        <end position="246"/>
    </location>
</feature>
<feature type="compositionally biased region" description="Polar residues" evidence="1">
    <location>
        <begin position="135"/>
        <end position="146"/>
    </location>
</feature>
<feature type="compositionally biased region" description="Low complexity" evidence="1">
    <location>
        <begin position="58"/>
        <end position="69"/>
    </location>
</feature>
<gene>
    <name evidence="3" type="ORF">TVAG_470130</name>
</gene>
<protein>
    <submittedName>
        <fullName evidence="3">Merozoite surface protein, putative</fullName>
    </submittedName>
</protein>
<sequence>MSESTNFEWGAVVILILIAFILCIWMYTIFIHRQSIKTLPNHIIYFKSSAKQIENQLQKSSAKSQASSKTGPQRQFLDSAPFPEFKVFLPEEIAPYGSKTISQPNINYSKDTTSMVSKETVPKSQQNDYEPVRRTPQSSNLFQSIQKDAEKLHDDTKKAEKERKLKEKQEKEEAKKKAEEEAAKKEEEQAKSTQKKLSTGGLGKISLGNLPKLTLKAETKTDENKTEENKAAPTKSNEAKTEEKKA</sequence>
<keyword evidence="2" id="KW-0812">Transmembrane</keyword>
<feature type="transmembrane region" description="Helical" evidence="2">
    <location>
        <begin position="12"/>
        <end position="31"/>
    </location>
</feature>
<dbReference type="Proteomes" id="UP000001542">
    <property type="component" value="Unassembled WGS sequence"/>
</dbReference>
<accession>A2FE20</accession>
<feature type="compositionally biased region" description="Basic and acidic residues" evidence="1">
    <location>
        <begin position="215"/>
        <end position="230"/>
    </location>
</feature>
<keyword evidence="2" id="KW-1133">Transmembrane helix</keyword>
<reference evidence="3" key="2">
    <citation type="journal article" date="2007" name="Science">
        <title>Draft genome sequence of the sexually transmitted pathogen Trichomonas vaginalis.</title>
        <authorList>
            <person name="Carlton J.M."/>
            <person name="Hirt R.P."/>
            <person name="Silva J.C."/>
            <person name="Delcher A.L."/>
            <person name="Schatz M."/>
            <person name="Zhao Q."/>
            <person name="Wortman J.R."/>
            <person name="Bidwell S.L."/>
            <person name="Alsmark U.C.M."/>
            <person name="Besteiro S."/>
            <person name="Sicheritz-Ponten T."/>
            <person name="Noel C.J."/>
            <person name="Dacks J.B."/>
            <person name="Foster P.G."/>
            <person name="Simillion C."/>
            <person name="Van de Peer Y."/>
            <person name="Miranda-Saavedra D."/>
            <person name="Barton G.J."/>
            <person name="Westrop G.D."/>
            <person name="Mueller S."/>
            <person name="Dessi D."/>
            <person name="Fiori P.L."/>
            <person name="Ren Q."/>
            <person name="Paulsen I."/>
            <person name="Zhang H."/>
            <person name="Bastida-Corcuera F.D."/>
            <person name="Simoes-Barbosa A."/>
            <person name="Brown M.T."/>
            <person name="Hayes R.D."/>
            <person name="Mukherjee M."/>
            <person name="Okumura C.Y."/>
            <person name="Schneider R."/>
            <person name="Smith A.J."/>
            <person name="Vanacova S."/>
            <person name="Villalvazo M."/>
            <person name="Haas B.J."/>
            <person name="Pertea M."/>
            <person name="Feldblyum T.V."/>
            <person name="Utterback T.R."/>
            <person name="Shu C.L."/>
            <person name="Osoegawa K."/>
            <person name="de Jong P.J."/>
            <person name="Hrdy I."/>
            <person name="Horvathova L."/>
            <person name="Zubacova Z."/>
            <person name="Dolezal P."/>
            <person name="Malik S.B."/>
            <person name="Logsdon J.M. Jr."/>
            <person name="Henze K."/>
            <person name="Gupta A."/>
            <person name="Wang C.C."/>
            <person name="Dunne R.L."/>
            <person name="Upcroft J.A."/>
            <person name="Upcroft P."/>
            <person name="White O."/>
            <person name="Salzberg S.L."/>
            <person name="Tang P."/>
            <person name="Chiu C.-H."/>
            <person name="Lee Y.-S."/>
            <person name="Embley T.M."/>
            <person name="Coombs G.H."/>
            <person name="Mottram J.C."/>
            <person name="Tachezy J."/>
            <person name="Fraser-Liggett C.M."/>
            <person name="Johnson P.J."/>
        </authorList>
    </citation>
    <scope>NUCLEOTIDE SEQUENCE [LARGE SCALE GENOMIC DNA]</scope>
    <source>
        <strain evidence="3">G3</strain>
    </source>
</reference>
<name>A2FE20_TRIV3</name>
<evidence type="ECO:0000313" key="4">
    <source>
        <dbReference type="Proteomes" id="UP000001542"/>
    </source>
</evidence>
<dbReference type="InParanoid" id="A2FE20"/>
<dbReference type="RefSeq" id="XP_001309778.1">
    <property type="nucleotide sequence ID" value="XM_001309777.1"/>
</dbReference>
<keyword evidence="2" id="KW-0472">Membrane</keyword>